<keyword evidence="2 7" id="KW-0699">rRNA-binding</keyword>
<dbReference type="SMART" id="SM01383">
    <property type="entry name" value="Ribosomal_L2"/>
    <property type="match status" value="1"/>
</dbReference>
<dbReference type="GO" id="GO:0016740">
    <property type="term" value="F:transferase activity"/>
    <property type="evidence" value="ECO:0007669"/>
    <property type="project" value="InterPro"/>
</dbReference>
<evidence type="ECO:0000256" key="1">
    <source>
        <dbReference type="ARBA" id="ARBA00005636"/>
    </source>
</evidence>
<dbReference type="InterPro" id="IPR022666">
    <property type="entry name" value="Ribosomal_uL2_RNA-bd_dom"/>
</dbReference>
<dbReference type="NCBIfam" id="TIGR01171">
    <property type="entry name" value="rplB_bact"/>
    <property type="match status" value="1"/>
</dbReference>
<feature type="domain" description="Large ribosomal subunit protein uL2 RNA-binding" evidence="10">
    <location>
        <begin position="43"/>
        <end position="119"/>
    </location>
</feature>
<proteinExistence type="inferred from homology"/>
<dbReference type="SMART" id="SM01382">
    <property type="entry name" value="Ribosomal_L2_C"/>
    <property type="match status" value="1"/>
</dbReference>
<evidence type="ECO:0000256" key="8">
    <source>
        <dbReference type="SAM" id="MobiDB-lite"/>
    </source>
</evidence>
<keyword evidence="12" id="KW-1185">Reference proteome</keyword>
<dbReference type="AlphaFoldDB" id="A0A449B3D4"/>
<dbReference type="Gene3D" id="2.30.30.30">
    <property type="match status" value="1"/>
</dbReference>
<dbReference type="EMBL" id="LR215037">
    <property type="protein sequence ID" value="VEU75113.1"/>
    <property type="molecule type" value="Genomic_DNA"/>
</dbReference>
<evidence type="ECO:0000256" key="2">
    <source>
        <dbReference type="ARBA" id="ARBA00022730"/>
    </source>
</evidence>
<comment type="similarity">
    <text evidence="1 7">Belongs to the universal ribosomal protein uL2 family.</text>
</comment>
<dbReference type="PANTHER" id="PTHR13691">
    <property type="entry name" value="RIBOSOMAL PROTEIN L2"/>
    <property type="match status" value="1"/>
</dbReference>
<dbReference type="Proteomes" id="UP000290243">
    <property type="component" value="Chromosome"/>
</dbReference>
<dbReference type="RefSeq" id="WP_129645937.1">
    <property type="nucleotide sequence ID" value="NZ_LR215037.1"/>
</dbReference>
<feature type="domain" description="Large ribosomal subunit protein uL2 C-terminal" evidence="9">
    <location>
        <begin position="127"/>
        <end position="258"/>
    </location>
</feature>
<sequence>MAIKHFKPVTNGRRNMSSLDYSANLSGHKPEKSLMVILKKNSGRNNQGKITVRHQGGRVKRFYRLIDFKRNKDNIPAIVKTIEYDPNRSANICLLAYADGEKRYILAPEGIKVGQTVISGSDNSIDILVGNALPLTYIPEGTIIHNIEMQPGGGGIIARSAGTSAQILGKDEDGKYVVLRLKSGETRRILARCRATIGSVGNEEHLLVNLGKAGRNRFLGVRPTVRGSVMNPIDHPHGGGEGKQPVGRKAPLTPWGKKALGVKTRKTKKSSNKLILRRRKDAK</sequence>
<dbReference type="GO" id="GO:0003735">
    <property type="term" value="F:structural constituent of ribosome"/>
    <property type="evidence" value="ECO:0007669"/>
    <property type="project" value="InterPro"/>
</dbReference>
<dbReference type="HAMAP" id="MF_01320_B">
    <property type="entry name" value="Ribosomal_uL2_B"/>
    <property type="match status" value="1"/>
</dbReference>
<reference evidence="11 12" key="1">
    <citation type="submission" date="2019-01" db="EMBL/GenBank/DDBJ databases">
        <authorList>
            <consortium name="Pathogen Informatics"/>
        </authorList>
    </citation>
    <scope>NUCLEOTIDE SEQUENCE [LARGE SCALE GENOMIC DNA]</scope>
    <source>
        <strain evidence="11 12">NCTC10168</strain>
    </source>
</reference>
<dbReference type="Pfam" id="PF00181">
    <property type="entry name" value="Ribosomal_L2_N"/>
    <property type="match status" value="1"/>
</dbReference>
<dbReference type="FunFam" id="2.30.30.30:FF:000001">
    <property type="entry name" value="50S ribosomal protein L2"/>
    <property type="match status" value="1"/>
</dbReference>
<dbReference type="SUPFAM" id="SSF50249">
    <property type="entry name" value="Nucleic acid-binding proteins"/>
    <property type="match status" value="1"/>
</dbReference>
<dbReference type="GO" id="GO:0019843">
    <property type="term" value="F:rRNA binding"/>
    <property type="evidence" value="ECO:0007669"/>
    <property type="project" value="UniProtKB-UniRule"/>
</dbReference>
<dbReference type="InterPro" id="IPR012340">
    <property type="entry name" value="NA-bd_OB-fold"/>
</dbReference>
<dbReference type="GO" id="GO:0002181">
    <property type="term" value="P:cytoplasmic translation"/>
    <property type="evidence" value="ECO:0007669"/>
    <property type="project" value="TreeGrafter"/>
</dbReference>
<feature type="compositionally biased region" description="Basic residues" evidence="8">
    <location>
        <begin position="263"/>
        <end position="283"/>
    </location>
</feature>
<protein>
    <recommendedName>
        <fullName evidence="6 7">Large ribosomal subunit protein uL2</fullName>
    </recommendedName>
</protein>
<dbReference type="GO" id="GO:0015934">
    <property type="term" value="C:large ribosomal subunit"/>
    <property type="evidence" value="ECO:0007669"/>
    <property type="project" value="InterPro"/>
</dbReference>
<dbReference type="SUPFAM" id="SSF50104">
    <property type="entry name" value="Translation proteins SH3-like domain"/>
    <property type="match status" value="1"/>
</dbReference>
<evidence type="ECO:0000256" key="5">
    <source>
        <dbReference type="ARBA" id="ARBA00023274"/>
    </source>
</evidence>
<dbReference type="FunFam" id="2.40.50.140:FF:000003">
    <property type="entry name" value="50S ribosomal protein L2"/>
    <property type="match status" value="1"/>
</dbReference>
<dbReference type="KEGG" id="mmau:NCTC10168_00019"/>
<dbReference type="PIRSF" id="PIRSF002158">
    <property type="entry name" value="Ribosomal_L2"/>
    <property type="match status" value="1"/>
</dbReference>
<dbReference type="InterPro" id="IPR005880">
    <property type="entry name" value="Ribosomal_uL2_bac/org-type"/>
</dbReference>
<keyword evidence="4 7" id="KW-0689">Ribosomal protein</keyword>
<evidence type="ECO:0000313" key="11">
    <source>
        <dbReference type="EMBL" id="VEU75113.1"/>
    </source>
</evidence>
<comment type="subunit">
    <text evidence="7">Part of the 50S ribosomal subunit. Forms a bridge to the 30S subunit in the 70S ribosome.</text>
</comment>
<dbReference type="PANTHER" id="PTHR13691:SF5">
    <property type="entry name" value="LARGE RIBOSOMAL SUBUNIT PROTEIN UL2M"/>
    <property type="match status" value="1"/>
</dbReference>
<comment type="function">
    <text evidence="7">One of the primary rRNA binding proteins. Required for association of the 30S and 50S subunits to form the 70S ribosome, for tRNA binding and peptide bond formation. It has been suggested to have peptidyltransferase activity; this is somewhat controversial. Makes several contacts with the 16S rRNA in the 70S ribosome.</text>
</comment>
<accession>A0A449B3D4</accession>
<dbReference type="InterPro" id="IPR022671">
    <property type="entry name" value="Ribosomal_uL2_CS"/>
</dbReference>
<dbReference type="FunFam" id="4.10.950.10:FF:000001">
    <property type="entry name" value="50S ribosomal protein L2"/>
    <property type="match status" value="1"/>
</dbReference>
<dbReference type="PROSITE" id="PS00467">
    <property type="entry name" value="RIBOSOMAL_L2"/>
    <property type="match status" value="1"/>
</dbReference>
<dbReference type="InterPro" id="IPR008991">
    <property type="entry name" value="Translation_prot_SH3-like_sf"/>
</dbReference>
<evidence type="ECO:0000256" key="7">
    <source>
        <dbReference type="HAMAP-Rule" id="MF_01320"/>
    </source>
</evidence>
<evidence type="ECO:0000256" key="3">
    <source>
        <dbReference type="ARBA" id="ARBA00022884"/>
    </source>
</evidence>
<dbReference type="InterPro" id="IPR014726">
    <property type="entry name" value="Ribosomal_uL2_dom3"/>
</dbReference>
<keyword evidence="5 7" id="KW-0687">Ribonucleoprotein</keyword>
<dbReference type="InterPro" id="IPR014722">
    <property type="entry name" value="Rib_uL2_dom2"/>
</dbReference>
<dbReference type="InterPro" id="IPR002171">
    <property type="entry name" value="Ribosomal_uL2"/>
</dbReference>
<dbReference type="Pfam" id="PF03947">
    <property type="entry name" value="Ribosomal_L2_C"/>
    <property type="match status" value="1"/>
</dbReference>
<evidence type="ECO:0000256" key="4">
    <source>
        <dbReference type="ARBA" id="ARBA00022980"/>
    </source>
</evidence>
<name>A0A449B3D4_9BACT</name>
<keyword evidence="3 7" id="KW-0694">RNA-binding</keyword>
<dbReference type="InterPro" id="IPR022669">
    <property type="entry name" value="Ribosomal_uL2_C"/>
</dbReference>
<organism evidence="11 12">
    <name type="scientific">Mycoplasmopsis maculosa</name>
    <dbReference type="NCBI Taxonomy" id="114885"/>
    <lineage>
        <taxon>Bacteria</taxon>
        <taxon>Bacillati</taxon>
        <taxon>Mycoplasmatota</taxon>
        <taxon>Mycoplasmoidales</taxon>
        <taxon>Metamycoplasmataceae</taxon>
        <taxon>Mycoplasmopsis</taxon>
    </lineage>
</organism>
<evidence type="ECO:0000259" key="10">
    <source>
        <dbReference type="SMART" id="SM01383"/>
    </source>
</evidence>
<gene>
    <name evidence="7 11" type="primary">rplB</name>
    <name evidence="11" type="ORF">NCTC10168_00019</name>
</gene>
<evidence type="ECO:0000256" key="6">
    <source>
        <dbReference type="ARBA" id="ARBA00035242"/>
    </source>
</evidence>
<evidence type="ECO:0000313" key="12">
    <source>
        <dbReference type="Proteomes" id="UP000290243"/>
    </source>
</evidence>
<evidence type="ECO:0000259" key="9">
    <source>
        <dbReference type="SMART" id="SM01382"/>
    </source>
</evidence>
<dbReference type="Gene3D" id="4.10.950.10">
    <property type="entry name" value="Ribosomal protein L2, domain 3"/>
    <property type="match status" value="1"/>
</dbReference>
<dbReference type="OrthoDB" id="9778722at2"/>
<dbReference type="Gene3D" id="2.40.50.140">
    <property type="entry name" value="Nucleic acid-binding proteins"/>
    <property type="match status" value="1"/>
</dbReference>
<feature type="region of interest" description="Disordered" evidence="8">
    <location>
        <begin position="229"/>
        <end position="283"/>
    </location>
</feature>